<sequence length="750" mass="83707">MSSFAEAKDVFKKGQKISLTPRVTARLLLKLKAARRRLDKLAALRGDPQLSADRLRSSPLFNHWPLSALSEIRQKMVLEVYRKGDVIVYSEEPSRVSSLFWIVSGKLTEVLGKSEMYFMESTEPNSDSTPVEKNSNFSFLSKTYPLNLPDSLMRFSAGQFATGERLFLGVGYRRTIRCESGVIVFQVPFTVVKDIQKKWGVPLETTLIAAKEIVKRQMSRANEKPSLESALFHNPVLRGMDTSTLGILWIRLSPLVICKDETLCADVFTSDRIYFLQSGRMRVPGRNSGRGQDVVSSGSSFGLNSFVQFEAPYDYGEQRRVVASRFSQLWGITLSAFMEIVSENEWKRCAEIAKKTIQFGVDYKVLRKSPVLSHLPESAAILLAKRMQLRVVRPGECILTADECPCEAIIVLIGATYVTKKRPFAEGSADEKVVKKSVSCGVPLAVAECVSERRIKYGLFASTAAIIFSLTHNAIMDIVNECKEVRDVTVITEAAITQLDGPKAYRSAEQIVNKAQDDAAQRVKRYANEQNSKMELLNAENNKSDSKNADVDVDRIIQLRAQVLSTLSTQVCSLRPSMWGMGKIGLQYDVASSSVMRDVQHENSKNSRRTKSCFTIDEKGRVVFCEDGAVSVGNLVHTEKKTPLTKMMKLKEETKEGEQKGYAESIAPPQVLLKRDIAKNIHRTPHSSALRCVPHVKFTAVTARSPASQRVMALRVEAEKLQDETDKVLSLPLGFFSARQRGRGPPYASM</sequence>
<dbReference type="InterPro" id="IPR000595">
    <property type="entry name" value="cNMP-bd_dom"/>
</dbReference>
<dbReference type="RefSeq" id="XP_028880441.1">
    <property type="nucleotide sequence ID" value="XM_029028414.1"/>
</dbReference>
<dbReference type="PROSITE" id="PS50042">
    <property type="entry name" value="CNMP_BINDING_3"/>
    <property type="match status" value="1"/>
</dbReference>
<name>A0A1X0NNU6_9TRYP</name>
<dbReference type="InterPro" id="IPR014710">
    <property type="entry name" value="RmlC-like_jellyroll"/>
</dbReference>
<dbReference type="SUPFAM" id="SSF51206">
    <property type="entry name" value="cAMP-binding domain-like"/>
    <property type="match status" value="3"/>
</dbReference>
<dbReference type="GeneID" id="39988194"/>
<keyword evidence="3" id="KW-1185">Reference proteome</keyword>
<evidence type="ECO:0000259" key="1">
    <source>
        <dbReference type="PROSITE" id="PS50042"/>
    </source>
</evidence>
<dbReference type="VEuPathDB" id="TriTrypDB:TM35_000292570"/>
<dbReference type="Gene3D" id="2.60.120.10">
    <property type="entry name" value="Jelly Rolls"/>
    <property type="match status" value="3"/>
</dbReference>
<gene>
    <name evidence="2" type="ORF">TM35_000292570</name>
</gene>
<organism evidence="2 3">
    <name type="scientific">Trypanosoma theileri</name>
    <dbReference type="NCBI Taxonomy" id="67003"/>
    <lineage>
        <taxon>Eukaryota</taxon>
        <taxon>Discoba</taxon>
        <taxon>Euglenozoa</taxon>
        <taxon>Kinetoplastea</taxon>
        <taxon>Metakinetoplastina</taxon>
        <taxon>Trypanosomatida</taxon>
        <taxon>Trypanosomatidae</taxon>
        <taxon>Trypanosoma</taxon>
    </lineage>
</organism>
<dbReference type="InterPro" id="IPR018490">
    <property type="entry name" value="cNMP-bd_dom_sf"/>
</dbReference>
<reference evidence="2 3" key="1">
    <citation type="submission" date="2017-03" db="EMBL/GenBank/DDBJ databases">
        <title>An alternative strategy for trypanosome survival in the mammalian bloodstream revealed through genome and transcriptome analysis of the ubiquitous bovine parasite Trypanosoma (Megatrypanum) theileri.</title>
        <authorList>
            <person name="Kelly S."/>
            <person name="Ivens A."/>
            <person name="Mott A."/>
            <person name="O'Neill E."/>
            <person name="Emms D."/>
            <person name="Macleod O."/>
            <person name="Voorheis P."/>
            <person name="Matthews J."/>
            <person name="Matthews K."/>
            <person name="Carrington M."/>
        </authorList>
    </citation>
    <scope>NUCLEOTIDE SEQUENCE [LARGE SCALE GENOMIC DNA]</scope>
    <source>
        <strain evidence="2">Edinburgh</strain>
    </source>
</reference>
<feature type="domain" description="Cyclic nucleotide-binding" evidence="1">
    <location>
        <begin position="236"/>
        <end position="341"/>
    </location>
</feature>
<dbReference type="OrthoDB" id="272675at2759"/>
<protein>
    <recommendedName>
        <fullName evidence="1">Cyclic nucleotide-binding domain-containing protein</fullName>
    </recommendedName>
</protein>
<accession>A0A1X0NNU6</accession>
<dbReference type="Proteomes" id="UP000192257">
    <property type="component" value="Unassembled WGS sequence"/>
</dbReference>
<dbReference type="EMBL" id="NBCO01000029">
    <property type="protein sequence ID" value="ORC86375.1"/>
    <property type="molecule type" value="Genomic_DNA"/>
</dbReference>
<dbReference type="AlphaFoldDB" id="A0A1X0NNU6"/>
<proteinExistence type="predicted"/>
<comment type="caution">
    <text evidence="2">The sequence shown here is derived from an EMBL/GenBank/DDBJ whole genome shotgun (WGS) entry which is preliminary data.</text>
</comment>
<evidence type="ECO:0000313" key="2">
    <source>
        <dbReference type="EMBL" id="ORC86375.1"/>
    </source>
</evidence>
<evidence type="ECO:0000313" key="3">
    <source>
        <dbReference type="Proteomes" id="UP000192257"/>
    </source>
</evidence>